<evidence type="ECO:0000256" key="1">
    <source>
        <dbReference type="ARBA" id="ARBA00004123"/>
    </source>
</evidence>
<dbReference type="GO" id="GO:0005737">
    <property type="term" value="C:cytoplasm"/>
    <property type="evidence" value="ECO:0007669"/>
    <property type="project" value="UniProtKB-ARBA"/>
</dbReference>
<protein>
    <recommendedName>
        <fullName evidence="9">DNA-directed RNA polymerase III subunit RPC6</fullName>
    </recommendedName>
</protein>
<accession>A0A830I4I4</accession>
<dbReference type="Gene3D" id="1.10.10.10">
    <property type="entry name" value="Winged helix-like DNA-binding domain superfamily/Winged helix DNA-binding domain"/>
    <property type="match status" value="2"/>
</dbReference>
<evidence type="ECO:0000313" key="8">
    <source>
        <dbReference type="Proteomes" id="UP000660262"/>
    </source>
</evidence>
<feature type="region of interest" description="Disordered" evidence="6">
    <location>
        <begin position="1"/>
        <end position="23"/>
    </location>
</feature>
<evidence type="ECO:0008006" key="9">
    <source>
        <dbReference type="Google" id="ProtNLM"/>
    </source>
</evidence>
<evidence type="ECO:0000313" key="7">
    <source>
        <dbReference type="EMBL" id="GHP11919.1"/>
    </source>
</evidence>
<dbReference type="PANTHER" id="PTHR12780">
    <property type="entry name" value="RNA POLYMERASE III DNA DIRECTED , 39KD SUBUNIT-RELATED"/>
    <property type="match status" value="1"/>
</dbReference>
<comment type="similarity">
    <text evidence="2">Belongs to the eukaryotic RPC34/RPC39 RNA polymerase subunit family.</text>
</comment>
<keyword evidence="4" id="KW-0804">Transcription</keyword>
<dbReference type="FunFam" id="1.10.10.10:FF:000116">
    <property type="entry name" value="DNA-directed RNA polymerase III subunit RPC6"/>
    <property type="match status" value="1"/>
</dbReference>
<dbReference type="EMBL" id="BNJQ01000037">
    <property type="protein sequence ID" value="GHP11919.1"/>
    <property type="molecule type" value="Genomic_DNA"/>
</dbReference>
<dbReference type="InterPro" id="IPR036390">
    <property type="entry name" value="WH_DNA-bd_sf"/>
</dbReference>
<dbReference type="SUPFAM" id="SSF46785">
    <property type="entry name" value="Winged helix' DNA-binding domain"/>
    <property type="match status" value="2"/>
</dbReference>
<organism evidence="7 8">
    <name type="scientific">Pycnococcus provasolii</name>
    <dbReference type="NCBI Taxonomy" id="41880"/>
    <lineage>
        <taxon>Eukaryota</taxon>
        <taxon>Viridiplantae</taxon>
        <taxon>Chlorophyta</taxon>
        <taxon>Pseudoscourfieldiophyceae</taxon>
        <taxon>Pseudoscourfieldiales</taxon>
        <taxon>Pycnococcaceae</taxon>
        <taxon>Pycnococcus</taxon>
    </lineage>
</organism>
<proteinExistence type="inferred from homology"/>
<dbReference type="InterPro" id="IPR007832">
    <property type="entry name" value="RNA_pol_Rpc34"/>
</dbReference>
<dbReference type="Proteomes" id="UP000660262">
    <property type="component" value="Unassembled WGS sequence"/>
</dbReference>
<dbReference type="Pfam" id="PF05158">
    <property type="entry name" value="RNA_pol_Rpc34"/>
    <property type="match status" value="2"/>
</dbReference>
<feature type="region of interest" description="Disordered" evidence="6">
    <location>
        <begin position="61"/>
        <end position="111"/>
    </location>
</feature>
<dbReference type="InterPro" id="IPR036388">
    <property type="entry name" value="WH-like_DNA-bd_sf"/>
</dbReference>
<evidence type="ECO:0000256" key="5">
    <source>
        <dbReference type="ARBA" id="ARBA00023242"/>
    </source>
</evidence>
<dbReference type="GO" id="GO:0005654">
    <property type="term" value="C:nucleoplasm"/>
    <property type="evidence" value="ECO:0007669"/>
    <property type="project" value="UniProtKB-ARBA"/>
</dbReference>
<dbReference type="InterPro" id="IPR016049">
    <property type="entry name" value="RNA_pol_Rpc34-like"/>
</dbReference>
<keyword evidence="3" id="KW-0240">DNA-directed RNA polymerase</keyword>
<comment type="subcellular location">
    <subcellularLocation>
        <location evidence="1">Nucleus</location>
    </subcellularLocation>
</comment>
<dbReference type="GO" id="GO:0006383">
    <property type="term" value="P:transcription by RNA polymerase III"/>
    <property type="evidence" value="ECO:0007669"/>
    <property type="project" value="InterPro"/>
</dbReference>
<dbReference type="OrthoDB" id="613763at2759"/>
<evidence type="ECO:0000256" key="3">
    <source>
        <dbReference type="ARBA" id="ARBA00022478"/>
    </source>
</evidence>
<evidence type="ECO:0000256" key="4">
    <source>
        <dbReference type="ARBA" id="ARBA00023163"/>
    </source>
</evidence>
<name>A0A830I4I4_9CHLO</name>
<sequence>MSGGGGGGGASHHGGPGLGKASVKHAALRATGGVRKEGRAAAVASLAVKALQAHAAKNLLGTGSGGTGSPNEYANGAGASGGDDGPQFGSVRGGKGSGTLQGRPKSSDRTLQQISKAMAQSLLAKTNPEEAILLLCRKHPQGLMDHTLQAEFGTAISLEDRARALNSLLANHRLSVFQHPESGALVYKEQAPDEALKLQGLGSEERLVLQLIQEATNLGIWSKDIKTKSGLTQGAVTKALKTLVTRRIVKCVKTMQSRNRKVYMMFHTEPSRDVTGGPWYTNDESGIPKLDAELISCLRTVLKHFIELQGEASIIDVFMFLEQSEVVQDVKFGPEDVMHICHTLLYDCTVESILDDEIGDAYKIADQQRSGGNPTSKARLKPIRPTCRCDWNDEKRVQEVAELVRTNIADEERNVVYRMNRYQLPATSAFTSTPCGVCPVFDECRPGGVVSPESCVYFETW</sequence>
<keyword evidence="8" id="KW-1185">Reference proteome</keyword>
<feature type="compositionally biased region" description="Gly residues" evidence="6">
    <location>
        <begin position="1"/>
        <end position="18"/>
    </location>
</feature>
<comment type="caution">
    <text evidence="7">The sequence shown here is derived from an EMBL/GenBank/DDBJ whole genome shotgun (WGS) entry which is preliminary data.</text>
</comment>
<gene>
    <name evidence="7" type="ORF">PPROV_001064600</name>
</gene>
<evidence type="ECO:0000256" key="6">
    <source>
        <dbReference type="SAM" id="MobiDB-lite"/>
    </source>
</evidence>
<evidence type="ECO:0000256" key="2">
    <source>
        <dbReference type="ARBA" id="ARBA00011038"/>
    </source>
</evidence>
<reference evidence="7" key="1">
    <citation type="submission" date="2020-10" db="EMBL/GenBank/DDBJ databases">
        <title>Unveiling of a novel bifunctional photoreceptor, Dualchrome1, isolated from a cosmopolitan green alga.</title>
        <authorList>
            <person name="Suzuki S."/>
            <person name="Kawachi M."/>
        </authorList>
    </citation>
    <scope>NUCLEOTIDE SEQUENCE</scope>
    <source>
        <strain evidence="7">NIES 2893</strain>
    </source>
</reference>
<dbReference type="GO" id="GO:0005666">
    <property type="term" value="C:RNA polymerase III complex"/>
    <property type="evidence" value="ECO:0007669"/>
    <property type="project" value="InterPro"/>
</dbReference>
<dbReference type="AlphaFoldDB" id="A0A830I4I4"/>
<keyword evidence="5" id="KW-0539">Nucleus</keyword>
<dbReference type="FunFam" id="1.10.10.10:FF:000237">
    <property type="entry name" value="DNA-directed RNA polymerase III subunit RPC6"/>
    <property type="match status" value="1"/>
</dbReference>